<dbReference type="AlphaFoldDB" id="A0A8J2ZKI0"/>
<reference evidence="2" key="2">
    <citation type="submission" date="2020-09" db="EMBL/GenBank/DDBJ databases">
        <authorList>
            <person name="Sun Q."/>
            <person name="Zhou Y."/>
        </authorList>
    </citation>
    <scope>NUCLEOTIDE SEQUENCE</scope>
    <source>
        <strain evidence="2">CGMCC 1.15762</strain>
    </source>
</reference>
<protein>
    <submittedName>
        <fullName evidence="2">Uncharacterized protein</fullName>
    </submittedName>
</protein>
<proteinExistence type="predicted"/>
<gene>
    <name evidence="2" type="ORF">GCM10011415_23240</name>
</gene>
<keyword evidence="3" id="KW-1185">Reference proteome</keyword>
<keyword evidence="1" id="KW-0812">Transmembrane</keyword>
<reference evidence="2" key="1">
    <citation type="journal article" date="2014" name="Int. J. Syst. Evol. Microbiol.">
        <title>Complete genome sequence of Corynebacterium casei LMG S-19264T (=DSM 44701T), isolated from a smear-ripened cheese.</title>
        <authorList>
            <consortium name="US DOE Joint Genome Institute (JGI-PGF)"/>
            <person name="Walter F."/>
            <person name="Albersmeier A."/>
            <person name="Kalinowski J."/>
            <person name="Ruckert C."/>
        </authorList>
    </citation>
    <scope>NUCLEOTIDE SEQUENCE</scope>
    <source>
        <strain evidence="2">CGMCC 1.15762</strain>
    </source>
</reference>
<sequence>MPSALSVNFTLACFRRGSIPGILIVFASLPALACEAGGWWALMKRKVTVDEQDQSAAVDVPLFGKITTKAGWEDVYGVWRAGRRLRHDRESVERAEICHPD</sequence>
<name>A0A8J2ZKI0_9RHOB</name>
<evidence type="ECO:0000256" key="1">
    <source>
        <dbReference type="SAM" id="Phobius"/>
    </source>
</evidence>
<dbReference type="EMBL" id="BMJV01000004">
    <property type="protein sequence ID" value="GGG74171.1"/>
    <property type="molecule type" value="Genomic_DNA"/>
</dbReference>
<dbReference type="RefSeq" id="WP_188790388.1">
    <property type="nucleotide sequence ID" value="NZ_BMJV01000004.1"/>
</dbReference>
<evidence type="ECO:0000313" key="2">
    <source>
        <dbReference type="EMBL" id="GGG74171.1"/>
    </source>
</evidence>
<accession>A0A8J2ZKI0</accession>
<keyword evidence="1" id="KW-0472">Membrane</keyword>
<keyword evidence="1" id="KW-1133">Transmembrane helix</keyword>
<evidence type="ECO:0000313" key="3">
    <source>
        <dbReference type="Proteomes" id="UP000617145"/>
    </source>
</evidence>
<feature type="transmembrane region" description="Helical" evidence="1">
    <location>
        <begin position="20"/>
        <end position="42"/>
    </location>
</feature>
<comment type="caution">
    <text evidence="2">The sequence shown here is derived from an EMBL/GenBank/DDBJ whole genome shotgun (WGS) entry which is preliminary data.</text>
</comment>
<dbReference type="Proteomes" id="UP000617145">
    <property type="component" value="Unassembled WGS sequence"/>
</dbReference>
<organism evidence="2 3">
    <name type="scientific">Salipiger pallidus</name>
    <dbReference type="NCBI Taxonomy" id="1775170"/>
    <lineage>
        <taxon>Bacteria</taxon>
        <taxon>Pseudomonadati</taxon>
        <taxon>Pseudomonadota</taxon>
        <taxon>Alphaproteobacteria</taxon>
        <taxon>Rhodobacterales</taxon>
        <taxon>Roseobacteraceae</taxon>
        <taxon>Salipiger</taxon>
    </lineage>
</organism>